<evidence type="ECO:0000313" key="2">
    <source>
        <dbReference type="Proteomes" id="UP000461670"/>
    </source>
</evidence>
<gene>
    <name evidence="1" type="ORF">GAK30_01547</name>
</gene>
<comment type="caution">
    <text evidence="1">The sequence shown here is derived from an EMBL/GenBank/DDBJ whole genome shotgun (WGS) entry which is preliminary data.</text>
</comment>
<reference evidence="2" key="1">
    <citation type="journal article" date="2020" name="MBio">
        <title>Horizontal gene transfer to a defensive symbiont with a reduced genome amongst a multipartite beetle microbiome.</title>
        <authorList>
            <person name="Waterworth S.C."/>
            <person name="Florez L.V."/>
            <person name="Rees E.R."/>
            <person name="Hertweck C."/>
            <person name="Kaltenpoth M."/>
            <person name="Kwan J.C."/>
        </authorList>
    </citation>
    <scope>NUCLEOTIDE SEQUENCE [LARGE SCALE GENOMIC DNA]</scope>
</reference>
<evidence type="ECO:0000313" key="1">
    <source>
        <dbReference type="EMBL" id="KAF1021858.1"/>
    </source>
</evidence>
<proteinExistence type="predicted"/>
<dbReference type="AlphaFoldDB" id="A0A7V8FPN9"/>
<protein>
    <submittedName>
        <fullName evidence="1">Uncharacterized protein</fullName>
    </submittedName>
</protein>
<sequence>MTADHRNRYMLDAVIEQDRQARAMWAAHPRPLCSYSRAIPSGPSSHIPGDAYTCPELLPTNNRPGAFDNLACPSLIAGRRVLPRQFESHRHVINPALHPKD</sequence>
<dbReference type="Proteomes" id="UP000461670">
    <property type="component" value="Unassembled WGS sequence"/>
</dbReference>
<name>A0A7V8FPN9_9BURK</name>
<dbReference type="EMBL" id="WNDQ01000017">
    <property type="protein sequence ID" value="KAF1021858.1"/>
    <property type="molecule type" value="Genomic_DNA"/>
</dbReference>
<accession>A0A7V8FPN9</accession>
<organism evidence="1 2">
    <name type="scientific">Paracidovorax wautersii</name>
    <dbReference type="NCBI Taxonomy" id="1177982"/>
    <lineage>
        <taxon>Bacteria</taxon>
        <taxon>Pseudomonadati</taxon>
        <taxon>Pseudomonadota</taxon>
        <taxon>Betaproteobacteria</taxon>
        <taxon>Burkholderiales</taxon>
        <taxon>Comamonadaceae</taxon>
        <taxon>Paracidovorax</taxon>
    </lineage>
</organism>